<dbReference type="SUPFAM" id="SSF81338">
    <property type="entry name" value="Aquaporin-like"/>
    <property type="match status" value="1"/>
</dbReference>
<dbReference type="InterPro" id="IPR022357">
    <property type="entry name" value="MIP_CS"/>
</dbReference>
<dbReference type="InterPro" id="IPR034294">
    <property type="entry name" value="Aquaporin_transptr"/>
</dbReference>
<feature type="transmembrane region" description="Helical" evidence="9">
    <location>
        <begin position="67"/>
        <end position="84"/>
    </location>
</feature>
<evidence type="ECO:0000256" key="4">
    <source>
        <dbReference type="ARBA" id="ARBA00022475"/>
    </source>
</evidence>
<evidence type="ECO:0000256" key="3">
    <source>
        <dbReference type="ARBA" id="ARBA00022448"/>
    </source>
</evidence>
<dbReference type="AlphaFoldDB" id="W8BYQ5"/>
<accession>W8BYQ5</accession>
<evidence type="ECO:0000256" key="9">
    <source>
        <dbReference type="SAM" id="Phobius"/>
    </source>
</evidence>
<dbReference type="PANTHER" id="PTHR19139:SF199">
    <property type="entry name" value="MIP17260P"/>
    <property type="match status" value="1"/>
</dbReference>
<dbReference type="InterPro" id="IPR023271">
    <property type="entry name" value="Aquaporin-like"/>
</dbReference>
<dbReference type="InterPro" id="IPR000425">
    <property type="entry name" value="MIP"/>
</dbReference>
<dbReference type="GO" id="GO:0015250">
    <property type="term" value="F:water channel activity"/>
    <property type="evidence" value="ECO:0007669"/>
    <property type="project" value="TreeGrafter"/>
</dbReference>
<keyword evidence="7 9" id="KW-0472">Membrane</keyword>
<feature type="transmembrane region" description="Helical" evidence="9">
    <location>
        <begin position="204"/>
        <end position="222"/>
    </location>
</feature>
<dbReference type="PROSITE" id="PS00221">
    <property type="entry name" value="MIP"/>
    <property type="match status" value="1"/>
</dbReference>
<dbReference type="Pfam" id="PF00230">
    <property type="entry name" value="MIP"/>
    <property type="match status" value="1"/>
</dbReference>
<organism evidence="10">
    <name type="scientific">Ceratitis capitata</name>
    <name type="common">Mediterranean fruit fly</name>
    <name type="synonym">Tephritis capitata</name>
    <dbReference type="NCBI Taxonomy" id="7213"/>
    <lineage>
        <taxon>Eukaryota</taxon>
        <taxon>Metazoa</taxon>
        <taxon>Ecdysozoa</taxon>
        <taxon>Arthropoda</taxon>
        <taxon>Hexapoda</taxon>
        <taxon>Insecta</taxon>
        <taxon>Pterygota</taxon>
        <taxon>Neoptera</taxon>
        <taxon>Endopterygota</taxon>
        <taxon>Diptera</taxon>
        <taxon>Brachycera</taxon>
        <taxon>Muscomorpha</taxon>
        <taxon>Tephritoidea</taxon>
        <taxon>Tephritidae</taxon>
        <taxon>Ceratitis</taxon>
        <taxon>Ceratitis</taxon>
    </lineage>
</organism>
<proteinExistence type="evidence at transcript level"/>
<comment type="subcellular location">
    <subcellularLocation>
        <location evidence="1">Cell membrane</location>
        <topology evidence="1">Multi-pass membrane protein</topology>
    </subcellularLocation>
</comment>
<feature type="transmembrane region" description="Helical" evidence="9">
    <location>
        <begin position="162"/>
        <end position="184"/>
    </location>
</feature>
<keyword evidence="4" id="KW-1003">Cell membrane</keyword>
<dbReference type="Gene3D" id="1.20.1080.10">
    <property type="entry name" value="Glycerol uptake facilitator protein"/>
    <property type="match status" value="1"/>
</dbReference>
<feature type="transmembrane region" description="Helical" evidence="9">
    <location>
        <begin position="91"/>
        <end position="112"/>
    </location>
</feature>
<comment type="similarity">
    <text evidence="2 8">Belongs to the MIP/aquaporin (TC 1.A.8) family.</text>
</comment>
<dbReference type="EMBL" id="GAMC01000035">
    <property type="protein sequence ID" value="JAC06521.1"/>
    <property type="molecule type" value="mRNA"/>
</dbReference>
<reference evidence="10" key="2">
    <citation type="journal article" date="2014" name="BMC Genomics">
        <title>A genomic perspective to assessing quality of mass-reared SIT flies used in Mediterranean fruit fly (Ceratitis capitata) eradication in California.</title>
        <authorList>
            <person name="Calla B."/>
            <person name="Hall B."/>
            <person name="Hou S."/>
            <person name="Geib S.M."/>
        </authorList>
    </citation>
    <scope>NUCLEOTIDE SEQUENCE</scope>
</reference>
<protein>
    <submittedName>
        <fullName evidence="10">Aquaporin</fullName>
    </submittedName>
</protein>
<evidence type="ECO:0000256" key="1">
    <source>
        <dbReference type="ARBA" id="ARBA00004651"/>
    </source>
</evidence>
<sequence>MFPQLGTNELRNNFFRRQLLCEFLGTFFLMLVRKTVSTVEATRWAVTKVAFAQGLTLAALTKLFSRISGAHINPAVSLSFFVVGEMGTLRFIFYIMMQFLGAVFAVIAYRSYAFANANADAEVKSLESWQKILLEVILTIMFIMLIRAMADNRYRTQRSSMSMAIGLAYTACLLSGSGISEVALNPFLHFSSDGNIFDADWMPAIGSTLGGVFGAWIYELLYMPHKSDIQRSSSIFDWLRK</sequence>
<evidence type="ECO:0000256" key="2">
    <source>
        <dbReference type="ARBA" id="ARBA00006175"/>
    </source>
</evidence>
<reference evidence="10" key="1">
    <citation type="submission" date="2013-07" db="EMBL/GenBank/DDBJ databases">
        <authorList>
            <person name="Geib S."/>
        </authorList>
    </citation>
    <scope>NUCLEOTIDE SEQUENCE</scope>
</reference>
<keyword evidence="6 9" id="KW-1133">Transmembrane helix</keyword>
<keyword evidence="3 8" id="KW-0813">Transport</keyword>
<name>W8BYQ5_CERCA</name>
<gene>
    <name evidence="10" type="primary">AQP</name>
</gene>
<evidence type="ECO:0000313" key="10">
    <source>
        <dbReference type="EMBL" id="JAC06521.1"/>
    </source>
</evidence>
<evidence type="ECO:0000256" key="7">
    <source>
        <dbReference type="ARBA" id="ARBA00023136"/>
    </source>
</evidence>
<keyword evidence="5 8" id="KW-0812">Transmembrane</keyword>
<evidence type="ECO:0000256" key="8">
    <source>
        <dbReference type="RuleBase" id="RU000477"/>
    </source>
</evidence>
<evidence type="ECO:0000256" key="6">
    <source>
        <dbReference type="ARBA" id="ARBA00022989"/>
    </source>
</evidence>
<dbReference type="GO" id="GO:0005886">
    <property type="term" value="C:plasma membrane"/>
    <property type="evidence" value="ECO:0007669"/>
    <property type="project" value="UniProtKB-SubCell"/>
</dbReference>
<dbReference type="PRINTS" id="PR00783">
    <property type="entry name" value="MINTRINSICP"/>
</dbReference>
<dbReference type="PANTHER" id="PTHR19139">
    <property type="entry name" value="AQUAPORIN TRANSPORTER"/>
    <property type="match status" value="1"/>
</dbReference>
<dbReference type="OrthoDB" id="3222at2759"/>
<feature type="transmembrane region" description="Helical" evidence="9">
    <location>
        <begin position="132"/>
        <end position="150"/>
    </location>
</feature>
<evidence type="ECO:0000256" key="5">
    <source>
        <dbReference type="ARBA" id="ARBA00022692"/>
    </source>
</evidence>